<dbReference type="InterPro" id="IPR011990">
    <property type="entry name" value="TPR-like_helical_dom_sf"/>
</dbReference>
<dbReference type="AlphaFoldDB" id="A0A1M5L2U6"/>
<protein>
    <submittedName>
        <fullName evidence="9">Starch-binding associating with outer membrane</fullName>
    </submittedName>
</protein>
<dbReference type="Gene3D" id="1.25.40.390">
    <property type="match status" value="1"/>
</dbReference>
<evidence type="ECO:0000313" key="9">
    <source>
        <dbReference type="EMBL" id="SHG59311.1"/>
    </source>
</evidence>
<evidence type="ECO:0000256" key="5">
    <source>
        <dbReference type="ARBA" id="ARBA00023237"/>
    </source>
</evidence>
<evidence type="ECO:0000256" key="6">
    <source>
        <dbReference type="SAM" id="SignalP"/>
    </source>
</evidence>
<feature type="domain" description="SusD-like N-terminal" evidence="8">
    <location>
        <begin position="71"/>
        <end position="228"/>
    </location>
</feature>
<keyword evidence="5" id="KW-0998">Cell outer membrane</keyword>
<dbReference type="Pfam" id="PF07980">
    <property type="entry name" value="SusD_RagB"/>
    <property type="match status" value="1"/>
</dbReference>
<keyword evidence="3 6" id="KW-0732">Signal</keyword>
<dbReference type="STRING" id="1194090.SAMN05443144_1375"/>
<comment type="similarity">
    <text evidence="2">Belongs to the SusD family.</text>
</comment>
<evidence type="ECO:0000256" key="3">
    <source>
        <dbReference type="ARBA" id="ARBA00022729"/>
    </source>
</evidence>
<evidence type="ECO:0000256" key="4">
    <source>
        <dbReference type="ARBA" id="ARBA00023136"/>
    </source>
</evidence>
<evidence type="ECO:0000256" key="2">
    <source>
        <dbReference type="ARBA" id="ARBA00006275"/>
    </source>
</evidence>
<evidence type="ECO:0000313" key="10">
    <source>
        <dbReference type="Proteomes" id="UP000184041"/>
    </source>
</evidence>
<dbReference type="PROSITE" id="PS51257">
    <property type="entry name" value="PROKAR_LIPOPROTEIN"/>
    <property type="match status" value="1"/>
</dbReference>
<dbReference type="RefSeq" id="WP_073068415.1">
    <property type="nucleotide sequence ID" value="NZ_FQUS01000037.1"/>
</dbReference>
<dbReference type="Pfam" id="PF14322">
    <property type="entry name" value="SusD-like_3"/>
    <property type="match status" value="1"/>
</dbReference>
<dbReference type="OrthoDB" id="906516at2"/>
<sequence length="558" mass="63684">MKNINYFLGIIILLLITSSCDDSALVSTPRDFLTPSNAYNTPSGIEQGITGLYNDVRDKWYRNRISSQSYGLFGMGTDVAYDGENPQGQRFLTNYQTSVTPQQEEIAQWWRYLYAEIQQANTLIRAVNNLDENSIESSEKNHYLAEARFFRAFAHRLAVVLWGDVPLVTDVIEGEKTDFVRTPKADVYEQIEKDLLFATEHLPVPGSEPAPGRLTQGAAWHLLTKAYLGQDKFQLAVESSSHVIDDYNYELMKERFGSQRDFMGPGNVYADLFNYDNQNTSENTETIWAIQFEPNVEGGSSNYWAGIFGPRPSKWGNTPDGYAAYSPQFQDSLGEGVARARGTNLTNYKIWESDWNNDIRNAKINIKRKYYFDNPKSEYDGQVIKSSLYDAGDRTVWKDTSNYIYPFFLKTFSPVYQAQTLGINPAEGGGGSIYTDFYAMRLAETYLLRAEAHIGMGNKTLAAKDINVVRERAEATPVSPGDVDIDYLLNERVRELYTEEMRLIVLMRMDKLVERTREYNDNPFRQGANIQDHNKLFPIPQQQIDLNNNAEFKQNPGY</sequence>
<evidence type="ECO:0000259" key="7">
    <source>
        <dbReference type="Pfam" id="PF07980"/>
    </source>
</evidence>
<feature type="chain" id="PRO_5012047766" evidence="6">
    <location>
        <begin position="25"/>
        <end position="558"/>
    </location>
</feature>
<dbReference type="GO" id="GO:0009279">
    <property type="term" value="C:cell outer membrane"/>
    <property type="evidence" value="ECO:0007669"/>
    <property type="project" value="UniProtKB-SubCell"/>
</dbReference>
<dbReference type="EMBL" id="FQUS01000037">
    <property type="protein sequence ID" value="SHG59311.1"/>
    <property type="molecule type" value="Genomic_DNA"/>
</dbReference>
<keyword evidence="4" id="KW-0472">Membrane</keyword>
<proteinExistence type="inferred from homology"/>
<gene>
    <name evidence="9" type="ORF">SAMN05443144_1375</name>
</gene>
<evidence type="ECO:0000259" key="8">
    <source>
        <dbReference type="Pfam" id="PF14322"/>
    </source>
</evidence>
<reference evidence="9 10" key="1">
    <citation type="submission" date="2016-11" db="EMBL/GenBank/DDBJ databases">
        <authorList>
            <person name="Jaros S."/>
            <person name="Januszkiewicz K."/>
            <person name="Wedrychowicz H."/>
        </authorList>
    </citation>
    <scope>NUCLEOTIDE SEQUENCE [LARGE SCALE GENOMIC DNA]</scope>
    <source>
        <strain evidence="9 10">DSM 21986</strain>
    </source>
</reference>
<comment type="subcellular location">
    <subcellularLocation>
        <location evidence="1">Cell outer membrane</location>
    </subcellularLocation>
</comment>
<dbReference type="Proteomes" id="UP000184041">
    <property type="component" value="Unassembled WGS sequence"/>
</dbReference>
<feature type="signal peptide" evidence="6">
    <location>
        <begin position="1"/>
        <end position="24"/>
    </location>
</feature>
<dbReference type="InterPro" id="IPR012944">
    <property type="entry name" value="SusD_RagB_dom"/>
</dbReference>
<evidence type="ECO:0000256" key="1">
    <source>
        <dbReference type="ARBA" id="ARBA00004442"/>
    </source>
</evidence>
<feature type="domain" description="RagB/SusD" evidence="7">
    <location>
        <begin position="284"/>
        <end position="558"/>
    </location>
</feature>
<dbReference type="SUPFAM" id="SSF48452">
    <property type="entry name" value="TPR-like"/>
    <property type="match status" value="1"/>
</dbReference>
<name>A0A1M5L2U6_9BACT</name>
<dbReference type="InterPro" id="IPR033985">
    <property type="entry name" value="SusD-like_N"/>
</dbReference>
<organism evidence="9 10">
    <name type="scientific">Fodinibius roseus</name>
    <dbReference type="NCBI Taxonomy" id="1194090"/>
    <lineage>
        <taxon>Bacteria</taxon>
        <taxon>Pseudomonadati</taxon>
        <taxon>Balneolota</taxon>
        <taxon>Balneolia</taxon>
        <taxon>Balneolales</taxon>
        <taxon>Balneolaceae</taxon>
        <taxon>Fodinibius</taxon>
    </lineage>
</organism>
<accession>A0A1M5L2U6</accession>
<keyword evidence="10" id="KW-1185">Reference proteome</keyword>